<comment type="similarity">
    <text evidence="2 8">Belongs to the PHP hydrolase family. HisK subfamily.</text>
</comment>
<dbReference type="UniPathway" id="UPA00031">
    <property type="reaction ID" value="UER00013"/>
</dbReference>
<accession>A0A0K8J785</accession>
<evidence type="ECO:0000256" key="7">
    <source>
        <dbReference type="ARBA" id="ARBA00049158"/>
    </source>
</evidence>
<evidence type="ECO:0000313" key="11">
    <source>
        <dbReference type="Proteomes" id="UP000196053"/>
    </source>
</evidence>
<evidence type="ECO:0000256" key="5">
    <source>
        <dbReference type="ARBA" id="ARBA00022801"/>
    </source>
</evidence>
<keyword evidence="5 8" id="KW-0378">Hydrolase</keyword>
<dbReference type="PANTHER" id="PTHR21039">
    <property type="entry name" value="HISTIDINOL PHOSPHATASE-RELATED"/>
    <property type="match status" value="1"/>
</dbReference>
<dbReference type="GO" id="GO:0000105">
    <property type="term" value="P:L-histidine biosynthetic process"/>
    <property type="evidence" value="ECO:0007669"/>
    <property type="project" value="UniProtKB-UniRule"/>
</dbReference>
<dbReference type="InterPro" id="IPR004013">
    <property type="entry name" value="PHP_dom"/>
</dbReference>
<organism evidence="10 11">
    <name type="scientific">Herbinix luporum</name>
    <dbReference type="NCBI Taxonomy" id="1679721"/>
    <lineage>
        <taxon>Bacteria</taxon>
        <taxon>Bacillati</taxon>
        <taxon>Bacillota</taxon>
        <taxon>Clostridia</taxon>
        <taxon>Lachnospirales</taxon>
        <taxon>Lachnospiraceae</taxon>
        <taxon>Herbinix</taxon>
    </lineage>
</organism>
<comment type="catalytic activity">
    <reaction evidence="7 8">
        <text>L-histidinol phosphate + H2O = L-histidinol + phosphate</text>
        <dbReference type="Rhea" id="RHEA:14465"/>
        <dbReference type="ChEBI" id="CHEBI:15377"/>
        <dbReference type="ChEBI" id="CHEBI:43474"/>
        <dbReference type="ChEBI" id="CHEBI:57699"/>
        <dbReference type="ChEBI" id="CHEBI:57980"/>
        <dbReference type="EC" id="3.1.3.15"/>
    </reaction>
</comment>
<name>A0A0K8J785_9FIRM</name>
<keyword evidence="4 8" id="KW-0028">Amino-acid biosynthesis</keyword>
<sequence>MICADLHVHSNFSSDGKAKMEDMIDKAIKLGLKTLCFTDHMDYDYPKIYDYSFQFDIDNYLKKLQILKEKYKSQIEILIGLELGMQPHISDSMYKLINSFPFDFIIGSIHIVNQMDPYYPQYWENITEEEGIVKCFEEIQKCCEIYQGFHVCGHIDYVVRYAPSSKIKYQEYSYPYYKDVLDEILKTLLNHGKGIEVNTSGYKYGLGHPHPKTEILKRYKELGGEIITIGSDAHLPQHLCYDFDKAEALLKNLGYKYYTIFKEGQPNMIKL</sequence>
<dbReference type="Proteomes" id="UP000196053">
    <property type="component" value="Chromosome I"/>
</dbReference>
<dbReference type="GO" id="GO:0004401">
    <property type="term" value="F:histidinol-phosphatase activity"/>
    <property type="evidence" value="ECO:0007669"/>
    <property type="project" value="UniProtKB-UniRule"/>
</dbReference>
<dbReference type="InterPro" id="IPR010140">
    <property type="entry name" value="Histidinol_P_phosphatase_HisJ"/>
</dbReference>
<dbReference type="Gene3D" id="3.20.20.140">
    <property type="entry name" value="Metal-dependent hydrolases"/>
    <property type="match status" value="1"/>
</dbReference>
<dbReference type="RefSeq" id="WP_058258572.1">
    <property type="nucleotide sequence ID" value="NZ_LN879430.1"/>
</dbReference>
<dbReference type="InterPro" id="IPR016195">
    <property type="entry name" value="Pol/histidinol_Pase-like"/>
</dbReference>
<keyword evidence="11" id="KW-1185">Reference proteome</keyword>
<reference evidence="11" key="1">
    <citation type="submission" date="2015-09" db="EMBL/GenBank/DDBJ databases">
        <authorList>
            <person name="Wibberg D."/>
        </authorList>
    </citation>
    <scope>NUCLEOTIDE SEQUENCE [LARGE SCALE GENOMIC DNA]</scope>
    <source>
        <strain evidence="11">SD1D</strain>
    </source>
</reference>
<evidence type="ECO:0000256" key="6">
    <source>
        <dbReference type="ARBA" id="ARBA00023102"/>
    </source>
</evidence>
<dbReference type="SUPFAM" id="SSF89550">
    <property type="entry name" value="PHP domain-like"/>
    <property type="match status" value="1"/>
</dbReference>
<keyword evidence="6 8" id="KW-0368">Histidine biosynthesis</keyword>
<dbReference type="Pfam" id="PF02811">
    <property type="entry name" value="PHP"/>
    <property type="match status" value="1"/>
</dbReference>
<dbReference type="InterPro" id="IPR003141">
    <property type="entry name" value="Pol/His_phosphatase_N"/>
</dbReference>
<dbReference type="EMBL" id="LN879430">
    <property type="protein sequence ID" value="CUH93314.1"/>
    <property type="molecule type" value="Genomic_DNA"/>
</dbReference>
<gene>
    <name evidence="10" type="ORF">SD1D_1769</name>
</gene>
<dbReference type="NCBIfam" id="TIGR01856">
    <property type="entry name" value="hisJ_fam"/>
    <property type="match status" value="1"/>
</dbReference>
<dbReference type="GO" id="GO:0005737">
    <property type="term" value="C:cytoplasm"/>
    <property type="evidence" value="ECO:0007669"/>
    <property type="project" value="TreeGrafter"/>
</dbReference>
<dbReference type="SMART" id="SM00481">
    <property type="entry name" value="POLIIIAc"/>
    <property type="match status" value="1"/>
</dbReference>
<dbReference type="PANTHER" id="PTHR21039:SF0">
    <property type="entry name" value="HISTIDINOL-PHOSPHATASE"/>
    <property type="match status" value="1"/>
</dbReference>
<evidence type="ECO:0000313" key="10">
    <source>
        <dbReference type="EMBL" id="CUH93314.1"/>
    </source>
</evidence>
<evidence type="ECO:0000256" key="8">
    <source>
        <dbReference type="RuleBase" id="RU366003"/>
    </source>
</evidence>
<dbReference type="AlphaFoldDB" id="A0A0K8J785"/>
<dbReference type="EC" id="3.1.3.15" evidence="3 8"/>
<evidence type="ECO:0000256" key="3">
    <source>
        <dbReference type="ARBA" id="ARBA00013085"/>
    </source>
</evidence>
<proteinExistence type="inferred from homology"/>
<protein>
    <recommendedName>
        <fullName evidence="3 8">Histidinol-phosphatase</fullName>
        <shortName evidence="8">HolPase</shortName>
        <ecNumber evidence="3 8">3.1.3.15</ecNumber>
    </recommendedName>
</protein>
<dbReference type="KEGG" id="hsd:SD1D_1769"/>
<comment type="pathway">
    <text evidence="1 8">Amino-acid biosynthesis; L-histidine biosynthesis; L-histidine from 5-phospho-alpha-D-ribose 1-diphosphate: step 8/9.</text>
</comment>
<evidence type="ECO:0000256" key="2">
    <source>
        <dbReference type="ARBA" id="ARBA00009152"/>
    </source>
</evidence>
<feature type="domain" description="Polymerase/histidinol phosphatase N-terminal" evidence="9">
    <location>
        <begin position="4"/>
        <end position="87"/>
    </location>
</feature>
<evidence type="ECO:0000256" key="1">
    <source>
        <dbReference type="ARBA" id="ARBA00004970"/>
    </source>
</evidence>
<evidence type="ECO:0000259" key="9">
    <source>
        <dbReference type="SMART" id="SM00481"/>
    </source>
</evidence>
<evidence type="ECO:0000256" key="4">
    <source>
        <dbReference type="ARBA" id="ARBA00022605"/>
    </source>
</evidence>